<proteinExistence type="predicted"/>
<comment type="caution">
    <text evidence="1">The sequence shown here is derived from an EMBL/GenBank/DDBJ whole genome shotgun (WGS) entry which is preliminary data.</text>
</comment>
<evidence type="ECO:0000313" key="2">
    <source>
        <dbReference type="Proteomes" id="UP000248745"/>
    </source>
</evidence>
<name>A0A2W2AA38_9BACT</name>
<organism evidence="1 2">
    <name type="scientific">Taibaiella soli</name>
    <dbReference type="NCBI Taxonomy" id="1649169"/>
    <lineage>
        <taxon>Bacteria</taxon>
        <taxon>Pseudomonadati</taxon>
        <taxon>Bacteroidota</taxon>
        <taxon>Chitinophagia</taxon>
        <taxon>Chitinophagales</taxon>
        <taxon>Chitinophagaceae</taxon>
        <taxon>Taibaiella</taxon>
    </lineage>
</organism>
<accession>A0A2W2AA38</accession>
<dbReference type="AlphaFoldDB" id="A0A2W2AA38"/>
<reference evidence="1 2" key="1">
    <citation type="submission" date="2018-06" db="EMBL/GenBank/DDBJ databases">
        <title>Mucibacter soli gen. nov., sp. nov., a new member of the family Chitinophagaceae producing mucin.</title>
        <authorList>
            <person name="Kim M.-K."/>
            <person name="Park S."/>
            <person name="Kim T.-S."/>
            <person name="Joung Y."/>
            <person name="Han J.-H."/>
            <person name="Kim S.B."/>
        </authorList>
    </citation>
    <scope>NUCLEOTIDE SEQUENCE [LARGE SCALE GENOMIC DNA]</scope>
    <source>
        <strain evidence="1 2">R1-15</strain>
    </source>
</reference>
<dbReference type="Proteomes" id="UP000248745">
    <property type="component" value="Unassembled WGS sequence"/>
</dbReference>
<keyword evidence="2" id="KW-1185">Reference proteome</keyword>
<sequence>MHPDLDSTTTHVYFKNETAHEIAILYYYPKDGTREVDTLRVAPGSTLEKVNWDSREANFAVASTSDYGRYVCDSAQVVFDGNYRVSRYLNSPADSANKHYSNSSLRNIFNEKSYDISGKDVTKRRREVTYIYTFIDPGYVYASQ</sequence>
<evidence type="ECO:0000313" key="1">
    <source>
        <dbReference type="EMBL" id="PZF72151.1"/>
    </source>
</evidence>
<gene>
    <name evidence="1" type="ORF">DN068_14545</name>
</gene>
<dbReference type="EMBL" id="QKTW01000019">
    <property type="protein sequence ID" value="PZF72151.1"/>
    <property type="molecule type" value="Genomic_DNA"/>
</dbReference>
<protein>
    <submittedName>
        <fullName evidence="1">Uncharacterized protein</fullName>
    </submittedName>
</protein>